<evidence type="ECO:0000256" key="1">
    <source>
        <dbReference type="ARBA" id="ARBA00022737"/>
    </source>
</evidence>
<dbReference type="InterPro" id="IPR057950">
    <property type="entry name" value="RIMB1/RIM3A-C-like_N"/>
</dbReference>
<keyword evidence="1" id="KW-0677">Repeat</keyword>
<name>A0A8C6TKU6_9GOBI</name>
<evidence type="ECO:0000259" key="3">
    <source>
        <dbReference type="Pfam" id="PF25523"/>
    </source>
</evidence>
<dbReference type="InterPro" id="IPR013783">
    <property type="entry name" value="Ig-like_fold"/>
</dbReference>
<dbReference type="InterPro" id="IPR036028">
    <property type="entry name" value="SH3-like_dom_sf"/>
</dbReference>
<reference evidence="5" key="1">
    <citation type="submission" date="2025-08" db="UniProtKB">
        <authorList>
            <consortium name="Ensembl"/>
        </authorList>
    </citation>
    <scope>IDENTIFICATION</scope>
</reference>
<dbReference type="PANTHER" id="PTHR14234:SF20">
    <property type="entry name" value="PERIPHERAL-TYPE BENZODIAZEPINE RECEPTOR-ASSOCIATED PROTEIN 1"/>
    <property type="match status" value="1"/>
</dbReference>
<dbReference type="Ensembl" id="ENSNMLT00000025843.1">
    <property type="protein sequence ID" value="ENSNMLP00000023087.1"/>
    <property type="gene ID" value="ENSNMLG00000014795.1"/>
</dbReference>
<accession>A0A8C6TKU6</accession>
<dbReference type="InterPro" id="IPR057884">
    <property type="entry name" value="FN3_RIM-BP1/2/3"/>
</dbReference>
<sequence length="564" mass="63843">RQNSELLRALDALEKTCTTLREENGLLRKSSAPETEEKVRRLRRKNTELAVLAKRLEDRARKLQEANLRVVNPPLMRPGAVEQYKRAFARQRARDLAQHADALLCKDKQIAALQQECRELQTQLGTSTESPLSSGVAEFEKLLRESQKEVLRLQRQLSVTSSTQQHNLTPDETVKCSEETEKGNQVYSTPWTLVSISFVCVTFQTRAENEELREDLSEVTAQHNSVLKENQRLRAKLENLEQVLKHMREVAERRQQLELEHEQALAILKFKQDEIKRLQRAQLFAKREHEGVVQMLESTLDCMQSKVRDLEDKCRSQSEQFGVLSQELEKFRLQASKVDVADSTLPNNPSLSVLTNGLGLTADRGKPHHCRVPFLHFILCSTLCLFEELDIDVAPVPYTANRGASKLQVFIARYSYNPYDGPNDNPDVELPLTAGEYIYVYGDMDEDGFYEGPPDAPLDVQLEQGPSPGIALIMRVTGYSIYADKKKVLEVSSPTAGSALLGPSQIQSLLGAQELTVRSITSPQDSEVEYEPENKRLVSIEDFLRPDQEPTCNRKQKVICSADV</sequence>
<keyword evidence="2" id="KW-0175">Coiled coil</keyword>
<dbReference type="AlphaFoldDB" id="A0A8C6TKU6"/>
<organism evidence="5 6">
    <name type="scientific">Neogobius melanostomus</name>
    <name type="common">round goby</name>
    <dbReference type="NCBI Taxonomy" id="47308"/>
    <lineage>
        <taxon>Eukaryota</taxon>
        <taxon>Metazoa</taxon>
        <taxon>Chordata</taxon>
        <taxon>Craniata</taxon>
        <taxon>Vertebrata</taxon>
        <taxon>Euteleostomi</taxon>
        <taxon>Actinopterygii</taxon>
        <taxon>Neopterygii</taxon>
        <taxon>Teleostei</taxon>
        <taxon>Neoteleostei</taxon>
        <taxon>Acanthomorphata</taxon>
        <taxon>Gobiaria</taxon>
        <taxon>Gobiiformes</taxon>
        <taxon>Gobioidei</taxon>
        <taxon>Gobiidae</taxon>
        <taxon>Benthophilinae</taxon>
        <taxon>Neogobiini</taxon>
        <taxon>Neogobius</taxon>
    </lineage>
</organism>
<dbReference type="Gene3D" id="2.60.40.10">
    <property type="entry name" value="Immunoglobulins"/>
    <property type="match status" value="1"/>
</dbReference>
<evidence type="ECO:0000259" key="4">
    <source>
        <dbReference type="Pfam" id="PF25566"/>
    </source>
</evidence>
<feature type="coiled-coil region" evidence="2">
    <location>
        <begin position="103"/>
        <end position="156"/>
    </location>
</feature>
<dbReference type="Gene3D" id="2.30.30.40">
    <property type="entry name" value="SH3 Domains"/>
    <property type="match status" value="1"/>
</dbReference>
<protein>
    <recommendedName>
        <fullName evidence="7">Peripheral-type benzodiazepine receptor-associated protein 1</fullName>
    </recommendedName>
</protein>
<keyword evidence="6" id="KW-1185">Reference proteome</keyword>
<dbReference type="Proteomes" id="UP000694523">
    <property type="component" value="Unplaced"/>
</dbReference>
<dbReference type="SUPFAM" id="SSF50044">
    <property type="entry name" value="SH3-domain"/>
    <property type="match status" value="1"/>
</dbReference>
<evidence type="ECO:0000313" key="5">
    <source>
        <dbReference type="Ensembl" id="ENSNMLP00000023087.1"/>
    </source>
</evidence>
<reference evidence="5" key="2">
    <citation type="submission" date="2025-09" db="UniProtKB">
        <authorList>
            <consortium name="Ensembl"/>
        </authorList>
    </citation>
    <scope>IDENTIFICATION</scope>
</reference>
<evidence type="ECO:0008006" key="7">
    <source>
        <dbReference type="Google" id="ProtNLM"/>
    </source>
</evidence>
<evidence type="ECO:0000256" key="2">
    <source>
        <dbReference type="SAM" id="Coils"/>
    </source>
</evidence>
<feature type="coiled-coil region" evidence="2">
    <location>
        <begin position="209"/>
        <end position="320"/>
    </location>
</feature>
<feature type="domain" description="RIMS-binding protein 1/2/3 Fn3" evidence="3">
    <location>
        <begin position="452"/>
        <end position="526"/>
    </location>
</feature>
<dbReference type="PANTHER" id="PTHR14234">
    <property type="entry name" value="RIM BINDING PROTEIN-RELATED"/>
    <property type="match status" value="1"/>
</dbReference>
<feature type="coiled-coil region" evidence="2">
    <location>
        <begin position="3"/>
        <end position="66"/>
    </location>
</feature>
<proteinExistence type="predicted"/>
<dbReference type="Pfam" id="PF25566">
    <property type="entry name" value="RIMB1_N"/>
    <property type="match status" value="1"/>
</dbReference>
<dbReference type="Pfam" id="PF25523">
    <property type="entry name" value="Ig_RIMBP2"/>
    <property type="match status" value="1"/>
</dbReference>
<evidence type="ECO:0000313" key="6">
    <source>
        <dbReference type="Proteomes" id="UP000694523"/>
    </source>
</evidence>
<feature type="domain" description="RIMB1/RIM3A-C-like N-terminal" evidence="4">
    <location>
        <begin position="1"/>
        <end position="124"/>
    </location>
</feature>
<dbReference type="InterPro" id="IPR040325">
    <property type="entry name" value="RIMBP1/2/3"/>
</dbReference>